<comment type="caution">
    <text evidence="2">The sequence shown here is derived from an EMBL/GenBank/DDBJ whole genome shotgun (WGS) entry which is preliminary data.</text>
</comment>
<accession>A0ABV0EFH7</accession>
<dbReference type="InterPro" id="IPR025669">
    <property type="entry name" value="AAA_dom"/>
</dbReference>
<dbReference type="InterPro" id="IPR027417">
    <property type="entry name" value="P-loop_NTPase"/>
</dbReference>
<reference evidence="2 3" key="1">
    <citation type="submission" date="2024-02" db="EMBL/GenBank/DDBJ databases">
        <title>New thermophilic sulfur-oxidizing bacteria from a hot springs of the Uzon caldera (Kamchatka, Russia).</title>
        <authorList>
            <person name="Dukat A.M."/>
            <person name="Elcheninov A.G."/>
            <person name="Frolov E.N."/>
        </authorList>
    </citation>
    <scope>NUCLEOTIDE SEQUENCE [LARGE SCALE GENOMIC DNA]</scope>
    <source>
        <strain evidence="2 3">AK1</strain>
    </source>
</reference>
<evidence type="ECO:0000259" key="1">
    <source>
        <dbReference type="Pfam" id="PF13614"/>
    </source>
</evidence>
<evidence type="ECO:0000313" key="2">
    <source>
        <dbReference type="EMBL" id="MEO1766745.1"/>
    </source>
</evidence>
<evidence type="ECO:0000313" key="3">
    <source>
        <dbReference type="Proteomes" id="UP001482231"/>
    </source>
</evidence>
<name>A0ABV0EFH7_9BURK</name>
<dbReference type="CDD" id="cd02042">
    <property type="entry name" value="ParAB_family"/>
    <property type="match status" value="1"/>
</dbReference>
<dbReference type="PANTHER" id="PTHR13696">
    <property type="entry name" value="P-LOOP CONTAINING NUCLEOSIDE TRIPHOSPHATE HYDROLASE"/>
    <property type="match status" value="1"/>
</dbReference>
<keyword evidence="3" id="KW-1185">Reference proteome</keyword>
<gene>
    <name evidence="2" type="ORF">V6E02_05915</name>
</gene>
<organism evidence="2 3">
    <name type="scientific">Thiobacter aerophilum</name>
    <dbReference type="NCBI Taxonomy" id="3121275"/>
    <lineage>
        <taxon>Bacteria</taxon>
        <taxon>Pseudomonadati</taxon>
        <taxon>Pseudomonadota</taxon>
        <taxon>Betaproteobacteria</taxon>
        <taxon>Burkholderiales</taxon>
        <taxon>Thiobacteraceae</taxon>
        <taxon>Thiobacter</taxon>
    </lineage>
</organism>
<proteinExistence type="predicted"/>
<dbReference type="PANTHER" id="PTHR13696:SF52">
    <property type="entry name" value="PARA FAMILY PROTEIN CT_582"/>
    <property type="match status" value="1"/>
</dbReference>
<dbReference type="RefSeq" id="WP_347307852.1">
    <property type="nucleotide sequence ID" value="NZ_JBAJEX010000003.1"/>
</dbReference>
<feature type="domain" description="AAA" evidence="1">
    <location>
        <begin position="1"/>
        <end position="162"/>
    </location>
</feature>
<dbReference type="EMBL" id="JBAJEX010000003">
    <property type="protein sequence ID" value="MEO1766745.1"/>
    <property type="molecule type" value="Genomic_DNA"/>
</dbReference>
<dbReference type="Gene3D" id="3.40.50.300">
    <property type="entry name" value="P-loop containing nucleotide triphosphate hydrolases"/>
    <property type="match status" value="1"/>
</dbReference>
<sequence length="254" mass="27651">MAVIAVFNQKGGVGKTTTTLNVAAALARMGKDPIAIDLDPQAHLTLSVGLAQITGADSVAAFFREEKVLAQLTRELPNGVRIIPAHMELSKIEALNGRSASAARRLKAGLEEELAREGVPILIDCCPMLGVLSLNAILAADRVLVPVSADFLSFQGVRKLDLALRALEGPLGRRIEKRIVLTRFDARRKLAFEIHEKLRERFGDEVCETRVVENVALATSPTVGKDVLAFQPGSPGARDYMRLTLELWDRGFFT</sequence>
<dbReference type="Proteomes" id="UP001482231">
    <property type="component" value="Unassembled WGS sequence"/>
</dbReference>
<dbReference type="Pfam" id="PF13614">
    <property type="entry name" value="AAA_31"/>
    <property type="match status" value="1"/>
</dbReference>
<dbReference type="InterPro" id="IPR050678">
    <property type="entry name" value="DNA_Partitioning_ATPase"/>
</dbReference>
<dbReference type="SUPFAM" id="SSF52540">
    <property type="entry name" value="P-loop containing nucleoside triphosphate hydrolases"/>
    <property type="match status" value="1"/>
</dbReference>
<protein>
    <submittedName>
        <fullName evidence="2">ParA family protein</fullName>
    </submittedName>
</protein>